<dbReference type="AlphaFoldDB" id="A0A3N9P250"/>
<dbReference type="OrthoDB" id="2651383at2"/>
<keyword evidence="1" id="KW-0812">Transmembrane</keyword>
<name>A0A3N9P250_9BACL</name>
<proteinExistence type="predicted"/>
<keyword evidence="3" id="KW-1185">Reference proteome</keyword>
<dbReference type="Proteomes" id="UP000282529">
    <property type="component" value="Unassembled WGS sequence"/>
</dbReference>
<sequence>MKILAIIILFIMLAGWDIPDLIKKKRSKDLIVYSVLILTGLTLSILASFHVHLPNPTKGIETVLEPLGSLLQTD</sequence>
<feature type="transmembrane region" description="Helical" evidence="1">
    <location>
        <begin position="31"/>
        <end position="51"/>
    </location>
</feature>
<accession>A0A3N9P250</accession>
<keyword evidence="1" id="KW-0472">Membrane</keyword>
<evidence type="ECO:0000256" key="1">
    <source>
        <dbReference type="SAM" id="Phobius"/>
    </source>
</evidence>
<dbReference type="EMBL" id="RQPI01000015">
    <property type="protein sequence ID" value="RQW09154.1"/>
    <property type="molecule type" value="Genomic_DNA"/>
</dbReference>
<keyword evidence="1" id="KW-1133">Transmembrane helix</keyword>
<evidence type="ECO:0000313" key="3">
    <source>
        <dbReference type="Proteomes" id="UP000282529"/>
    </source>
</evidence>
<evidence type="ECO:0000313" key="2">
    <source>
        <dbReference type="EMBL" id="RQW09154.1"/>
    </source>
</evidence>
<gene>
    <name evidence="2" type="ORF">EH198_19885</name>
</gene>
<reference evidence="2 3" key="1">
    <citation type="submission" date="2018-11" db="EMBL/GenBank/DDBJ databases">
        <title>Genome sequence of strain 7197.</title>
        <authorList>
            <person name="Gao J."/>
            <person name="Sun J."/>
        </authorList>
    </citation>
    <scope>NUCLEOTIDE SEQUENCE [LARGE SCALE GENOMIC DNA]</scope>
    <source>
        <strain evidence="2 3">7197</strain>
    </source>
</reference>
<comment type="caution">
    <text evidence="2">The sequence shown here is derived from an EMBL/GenBank/DDBJ whole genome shotgun (WGS) entry which is preliminary data.</text>
</comment>
<dbReference type="RefSeq" id="WP_124697260.1">
    <property type="nucleotide sequence ID" value="NZ_JBHUFE010000036.1"/>
</dbReference>
<protein>
    <submittedName>
        <fullName evidence="2">Uncharacterized protein</fullName>
    </submittedName>
</protein>
<organism evidence="2 3">
    <name type="scientific">Paenibacillus rhizophilus</name>
    <dbReference type="NCBI Taxonomy" id="1850366"/>
    <lineage>
        <taxon>Bacteria</taxon>
        <taxon>Bacillati</taxon>
        <taxon>Bacillota</taxon>
        <taxon>Bacilli</taxon>
        <taxon>Bacillales</taxon>
        <taxon>Paenibacillaceae</taxon>
        <taxon>Paenibacillus</taxon>
    </lineage>
</organism>